<dbReference type="AlphaFoldDB" id="E6MRB1"/>
<dbReference type="EMBL" id="AEQO01000163">
    <property type="protein sequence ID" value="EFV03850.1"/>
    <property type="molecule type" value="Genomic_DNA"/>
</dbReference>
<keyword evidence="2" id="KW-1185">Reference proteome</keyword>
<comment type="caution">
    <text evidence="1">The sequence shown here is derived from an EMBL/GenBank/DDBJ whole genome shotgun (WGS) entry which is preliminary data.</text>
</comment>
<protein>
    <submittedName>
        <fullName evidence="1">Uncharacterized protein</fullName>
    </submittedName>
</protein>
<accession>E6MRB1</accession>
<proteinExistence type="predicted"/>
<organism evidence="1 2">
    <name type="scientific">Segatella salivae DSM 15606</name>
    <dbReference type="NCBI Taxonomy" id="888832"/>
    <lineage>
        <taxon>Bacteria</taxon>
        <taxon>Pseudomonadati</taxon>
        <taxon>Bacteroidota</taxon>
        <taxon>Bacteroidia</taxon>
        <taxon>Bacteroidales</taxon>
        <taxon>Prevotellaceae</taxon>
        <taxon>Segatella</taxon>
    </lineage>
</organism>
<dbReference type="HOGENOM" id="CLU_3187467_0_0_10"/>
<name>E6MRB1_9BACT</name>
<reference evidence="1 2" key="1">
    <citation type="submission" date="2010-12" db="EMBL/GenBank/DDBJ databases">
        <authorList>
            <person name="Muzny D."/>
            <person name="Qin X."/>
            <person name="Deng J."/>
            <person name="Jiang H."/>
            <person name="Liu Y."/>
            <person name="Qu J."/>
            <person name="Song X.-Z."/>
            <person name="Zhang L."/>
            <person name="Thornton R."/>
            <person name="Coyle M."/>
            <person name="Francisco L."/>
            <person name="Jackson L."/>
            <person name="Javaid M."/>
            <person name="Korchina V."/>
            <person name="Kovar C."/>
            <person name="Mata R."/>
            <person name="Mathew T."/>
            <person name="Ngo R."/>
            <person name="Nguyen L."/>
            <person name="Nguyen N."/>
            <person name="Okwuonu G."/>
            <person name="Ongeri F."/>
            <person name="Pham C."/>
            <person name="Simmons D."/>
            <person name="Wilczek-Boney K."/>
            <person name="Hale W."/>
            <person name="Jakkamsetti A."/>
            <person name="Pham P."/>
            <person name="Ruth R."/>
            <person name="San Lucas F."/>
            <person name="Warren J."/>
            <person name="Zhang J."/>
            <person name="Zhao Z."/>
            <person name="Zhou C."/>
            <person name="Zhu D."/>
            <person name="Lee S."/>
            <person name="Bess C."/>
            <person name="Blankenburg K."/>
            <person name="Forbes L."/>
            <person name="Fu Q."/>
            <person name="Gubbala S."/>
            <person name="Hirani K."/>
            <person name="Jayaseelan J.C."/>
            <person name="Lara F."/>
            <person name="Munidasa M."/>
            <person name="Palculict T."/>
            <person name="Patil S."/>
            <person name="Pu L.-L."/>
            <person name="Saada N."/>
            <person name="Tang L."/>
            <person name="Weissenberger G."/>
            <person name="Zhu Y."/>
            <person name="Hemphill L."/>
            <person name="Shang Y."/>
            <person name="Youmans B."/>
            <person name="Ayvaz T."/>
            <person name="Ross M."/>
            <person name="Santibanez J."/>
            <person name="Aqrawi P."/>
            <person name="Gross S."/>
            <person name="Joshi V."/>
            <person name="Fowler G."/>
            <person name="Nazareth L."/>
            <person name="Reid J."/>
            <person name="Worley K."/>
            <person name="Petrosino J."/>
            <person name="Highlander S."/>
            <person name="Gibbs R."/>
        </authorList>
    </citation>
    <scope>NUCLEOTIDE SEQUENCE [LARGE SCALE GENOMIC DNA]</scope>
    <source>
        <strain evidence="1 2">DSM 15606</strain>
    </source>
</reference>
<sequence length="46" mass="5299">MPQSILPIIILEIMKCFGMKYVFYKINFGLMASYLATANNSSHDRK</sequence>
<dbReference type="Proteomes" id="UP000003874">
    <property type="component" value="Unassembled WGS sequence"/>
</dbReference>
<gene>
    <name evidence="1" type="ORF">HMPREF9420_2029</name>
</gene>
<evidence type="ECO:0000313" key="2">
    <source>
        <dbReference type="Proteomes" id="UP000003874"/>
    </source>
</evidence>
<evidence type="ECO:0000313" key="1">
    <source>
        <dbReference type="EMBL" id="EFV03850.1"/>
    </source>
</evidence>